<feature type="signal peptide" evidence="1">
    <location>
        <begin position="1"/>
        <end position="33"/>
    </location>
</feature>
<reference evidence="2 3" key="1">
    <citation type="submission" date="2017-05" db="EMBL/GenBank/DDBJ databases">
        <title>Genome Analysis of Maritalea myrionectae HL2708#5.</title>
        <authorList>
            <consortium name="Cotde Inc.-PKNU"/>
            <person name="Jang D."/>
            <person name="Oh H.-M."/>
        </authorList>
    </citation>
    <scope>NUCLEOTIDE SEQUENCE [LARGE SCALE GENOMIC DNA]</scope>
    <source>
        <strain evidence="2 3">HL2708#5</strain>
    </source>
</reference>
<protein>
    <submittedName>
        <fullName evidence="2">Uncharacterized protein</fullName>
    </submittedName>
</protein>
<dbReference type="EMBL" id="CP021330">
    <property type="protein sequence ID" value="AVX02653.1"/>
    <property type="molecule type" value="Genomic_DNA"/>
</dbReference>
<dbReference type="KEGG" id="mmyr:MXMO3_00105"/>
<organism evidence="2 3">
    <name type="scientific">Maritalea myrionectae</name>
    <dbReference type="NCBI Taxonomy" id="454601"/>
    <lineage>
        <taxon>Bacteria</taxon>
        <taxon>Pseudomonadati</taxon>
        <taxon>Pseudomonadota</taxon>
        <taxon>Alphaproteobacteria</taxon>
        <taxon>Hyphomicrobiales</taxon>
        <taxon>Devosiaceae</taxon>
        <taxon>Maritalea</taxon>
    </lineage>
</organism>
<dbReference type="AlphaFoldDB" id="A0A2R4M9J9"/>
<feature type="chain" id="PRO_5015355147" evidence="1">
    <location>
        <begin position="34"/>
        <end position="608"/>
    </location>
</feature>
<name>A0A2R4M9J9_9HYPH</name>
<evidence type="ECO:0000313" key="3">
    <source>
        <dbReference type="Proteomes" id="UP000258927"/>
    </source>
</evidence>
<accession>A0A2R4M9J9</accession>
<keyword evidence="1" id="KW-0732">Signal</keyword>
<proteinExistence type="predicted"/>
<sequence>MPQFFVRGRKPLKSMLVASVAAISIGAATPVIAQDSATDTEMSTTISSITHKVEVGAIDLTNANIDEVTLREILTGKLAENAEQLANLNADRVRIPELRFSYEITVEDQTSTNEMVFKEIVLENVKDGVAARASIGEMLGMFEGDGMDESPVEQIELTYGAGEILELNVHALLGAYGMIDVEKSDEFETIYSSYSLAGGGISSEVFSCTFGAAKSGTFRAKPSAMDMAKLSSMIEDLEAAEDSKPTQAQISNIINFYAQLLYGFESGATVMDGIACEGQDDEQSFTMSTGEISVGSFGNGVYPEFSVSNIDVVVEGDDAGSFSIENFTFKEIDFGPTFEKLGEASDYTEEWFEANMRGLIPSIKGFSFSGMAFDVPNEDDEEQRIKGSIDLFDVTLAQYQNGIPADIRIEAKAIQADLPANSDEEGVQMLIDEGYDQINMGFVADLDWDAEAQAINLNTLTAAIKDMGTAEIKGTITGATEALFANDPQMAMMSAMSLAVTDLNVMIDDEGLVKLALAQAAAEQGAPVEAFTNQITAMSQGMIVGMLGGADSAVQLGEDVAGFLGGNKKININLTAKAATGVGMPQMMMLQSDPTKLLNFVDLNSTLE</sequence>
<evidence type="ECO:0000256" key="1">
    <source>
        <dbReference type="SAM" id="SignalP"/>
    </source>
</evidence>
<dbReference type="RefSeq" id="WP_162889075.1">
    <property type="nucleotide sequence ID" value="NZ_CP021330.1"/>
</dbReference>
<gene>
    <name evidence="2" type="ORF">MXMO3_00105</name>
</gene>
<evidence type="ECO:0000313" key="2">
    <source>
        <dbReference type="EMBL" id="AVX02653.1"/>
    </source>
</evidence>
<dbReference type="Proteomes" id="UP000258927">
    <property type="component" value="Chromosome"/>
</dbReference>
<dbReference type="STRING" id="1122213.GCA_000423365_02821"/>
<keyword evidence="3" id="KW-1185">Reference proteome</keyword>